<reference evidence="1 2" key="1">
    <citation type="submission" date="2018-09" db="EMBL/GenBank/DDBJ databases">
        <title>Phylogeny of the Shewanellaceae, and recommendation for two new genera, Pseudoshewanella and Parashewanella.</title>
        <authorList>
            <person name="Wang G."/>
        </authorList>
    </citation>
    <scope>NUCLEOTIDE SEQUENCE [LARGE SCALE GENOMIC DNA]</scope>
    <source>
        <strain evidence="1 2">KCTC 22492</strain>
    </source>
</reference>
<dbReference type="EMBL" id="QYYH01000049">
    <property type="protein sequence ID" value="RJY16381.1"/>
    <property type="molecule type" value="Genomic_DNA"/>
</dbReference>
<proteinExistence type="predicted"/>
<organism evidence="1 2">
    <name type="scientific">Parashewanella spongiae</name>
    <dbReference type="NCBI Taxonomy" id="342950"/>
    <lineage>
        <taxon>Bacteria</taxon>
        <taxon>Pseudomonadati</taxon>
        <taxon>Pseudomonadota</taxon>
        <taxon>Gammaproteobacteria</taxon>
        <taxon>Alteromonadales</taxon>
        <taxon>Shewanellaceae</taxon>
        <taxon>Parashewanella</taxon>
    </lineage>
</organism>
<protein>
    <submittedName>
        <fullName evidence="1">Uncharacterized protein</fullName>
    </submittedName>
</protein>
<dbReference type="Proteomes" id="UP000273022">
    <property type="component" value="Unassembled WGS sequence"/>
</dbReference>
<sequence>MSNPKATSPDIQRIIQATSDKTLSQEKNWSDVAYIIFTLPSKKKECFLSQLALKSYQSLNTISIVCQWFGNMKDDGHNPSMKLFVEALCNIGAMKEAKQLSQRYPACEIALAEQFCPKADIKELTQSDSVFVEQCIEDSSYHGTEKFIILGGLLGINCLRHNNDMSVADLVGAWIMCSESVVERGGANWDSLAKAFELLGDTHMFNFVVRMFPFKRNAELSQYQAPGTPDTLKRRQYTGSALNLSELEGLKARFHQMSIQAAASSNDRVKHLLPKSEGEPKEAELESEFRMLNRHRRASIQVHNVGSIFPLSDKGQLKKSTSMPHIASQRGMVNQSKKGHKPRVLPISKSFGYGSFGVIPEQEVSGTSSQIDSVQPMVRNEVLTYGGDLPSTPSFSRAEKKDIIEVKKELQTVHHRVVEWNKRLKTENHPFLKLIWESLTNNEIKNILLALSVLSMGNSKVKFMVGEKKVDHQLLNLHLEKGRESFIVQVCSWITLEDNFCSWSSIHQAMEMNGLTHKAKELFAIYAPAQIPESKKGENLHHLK</sequence>
<comment type="caution">
    <text evidence="1">The sequence shown here is derived from an EMBL/GenBank/DDBJ whole genome shotgun (WGS) entry which is preliminary data.</text>
</comment>
<evidence type="ECO:0000313" key="1">
    <source>
        <dbReference type="EMBL" id="RJY16381.1"/>
    </source>
</evidence>
<gene>
    <name evidence="1" type="ORF">D5R81_09550</name>
</gene>
<evidence type="ECO:0000313" key="2">
    <source>
        <dbReference type="Proteomes" id="UP000273022"/>
    </source>
</evidence>
<name>A0A3A6U3H1_9GAMM</name>
<keyword evidence="2" id="KW-1185">Reference proteome</keyword>
<dbReference type="AlphaFoldDB" id="A0A3A6U3H1"/>
<accession>A0A3A6U3H1</accession>